<keyword evidence="3" id="KW-1185">Reference proteome</keyword>
<gene>
    <name evidence="2" type="ORF">PGRAT_12870</name>
</gene>
<feature type="domain" description="YhfM-like" evidence="1">
    <location>
        <begin position="58"/>
        <end position="144"/>
    </location>
</feature>
<evidence type="ECO:0000313" key="3">
    <source>
        <dbReference type="Proteomes" id="UP000029500"/>
    </source>
</evidence>
<dbReference type="EMBL" id="CP009287">
    <property type="protein sequence ID" value="AIQ68406.1"/>
    <property type="molecule type" value="Genomic_DNA"/>
</dbReference>
<dbReference type="OrthoDB" id="2517683at2"/>
<dbReference type="InterPro" id="IPR028994">
    <property type="entry name" value="Integrin_alpha_N"/>
</dbReference>
<proteinExistence type="predicted"/>
<dbReference type="InterPro" id="IPR058780">
    <property type="entry name" value="YhfM-like_dom"/>
</dbReference>
<dbReference type="Pfam" id="PF26353">
    <property type="entry name" value="YhfM"/>
    <property type="match status" value="1"/>
</dbReference>
<dbReference type="eggNOG" id="COG4219">
    <property type="taxonomic scope" value="Bacteria"/>
</dbReference>
<dbReference type="Proteomes" id="UP000029500">
    <property type="component" value="Chromosome"/>
</dbReference>
<evidence type="ECO:0000313" key="2">
    <source>
        <dbReference type="EMBL" id="AIQ68406.1"/>
    </source>
</evidence>
<evidence type="ECO:0000259" key="1">
    <source>
        <dbReference type="Pfam" id="PF26353"/>
    </source>
</evidence>
<organism evidence="2 3">
    <name type="scientific">Paenibacillus graminis</name>
    <dbReference type="NCBI Taxonomy" id="189425"/>
    <lineage>
        <taxon>Bacteria</taxon>
        <taxon>Bacillati</taxon>
        <taxon>Bacillota</taxon>
        <taxon>Bacilli</taxon>
        <taxon>Bacillales</taxon>
        <taxon>Paenibacillaceae</taxon>
        <taxon>Paenibacillus</taxon>
    </lineage>
</organism>
<protein>
    <recommendedName>
        <fullName evidence="1">YhfM-like domain-containing protein</fullName>
    </recommendedName>
</protein>
<dbReference type="STRING" id="189425.PGRAT_12870"/>
<accession>A0A089M3R9</accession>
<dbReference type="AlphaFoldDB" id="A0A089M3R9"/>
<dbReference type="KEGG" id="pgm:PGRAT_12870"/>
<dbReference type="HOGENOM" id="CLU_787185_0_0_9"/>
<reference evidence="2 3" key="1">
    <citation type="submission" date="2014-08" db="EMBL/GenBank/DDBJ databases">
        <title>Comparative genomics of the Paenibacillus odorifer group.</title>
        <authorList>
            <person name="den Bakker H.C."/>
            <person name="Tsai Y.-C."/>
            <person name="Martin N."/>
            <person name="Korlach J."/>
            <person name="Wiedmann M."/>
        </authorList>
    </citation>
    <scope>NUCLEOTIDE SEQUENCE [LARGE SCALE GENOMIC DNA]</scope>
    <source>
        <strain evidence="2 3">DSM 15220</strain>
    </source>
</reference>
<sequence length="352" mass="38310">MDLEVGPIKRILLTVPVLLAVLLSGCQNAFGFINARWISEITLDCQPAGGRAQSEPFESRTFTDPAFIKLMADAMNGSKRVQNDLYHGAEFKMKLTFGDGYTEDYILNLGEAKGKQGLLVPAENSAKGYTVSPKDADKLRKLVYGEADSAADAGSEAAQASVTVSGPVTVSRNDLFPVTGKHEFLDLQLLQGQYSEDWTASSAAGGRSWSGIFRLVVTDEQGQALSTFALSQHFSEELSFGEFFPIQFGDYNGDGNPDFAIGQFGSSNGSFVKLFTLNPDYSIQELNIQGDQELFVSSPDRYSMKFDEAEGGFKASHYDNAAGRQVEVFYRWDGTAFQQVNTGSQASAKGME</sequence>
<dbReference type="RefSeq" id="WP_025707928.1">
    <property type="nucleotide sequence ID" value="NZ_CP009287.1"/>
</dbReference>
<dbReference type="SUPFAM" id="SSF69318">
    <property type="entry name" value="Integrin alpha N-terminal domain"/>
    <property type="match status" value="1"/>
</dbReference>
<name>A0A089M3R9_9BACL</name>